<evidence type="ECO:0000256" key="1">
    <source>
        <dbReference type="ARBA" id="ARBA00006007"/>
    </source>
</evidence>
<dbReference type="PIRSF" id="PIRSF005956">
    <property type="entry name" value="BtpA"/>
    <property type="match status" value="1"/>
</dbReference>
<dbReference type="NCBIfam" id="TIGR00259">
    <property type="entry name" value="thylakoid_BtpA"/>
    <property type="match status" value="1"/>
</dbReference>
<dbReference type="PANTHER" id="PTHR21381">
    <property type="entry name" value="ZGC:162297"/>
    <property type="match status" value="1"/>
</dbReference>
<evidence type="ECO:0000313" key="3">
    <source>
        <dbReference type="Proteomes" id="UP000623678"/>
    </source>
</evidence>
<reference evidence="2" key="1">
    <citation type="submission" date="2020-08" db="EMBL/GenBank/DDBJ databases">
        <title>Genome public.</title>
        <authorList>
            <person name="Liu C."/>
            <person name="Sun Q."/>
        </authorList>
    </citation>
    <scope>NUCLEOTIDE SEQUENCE</scope>
    <source>
        <strain evidence="2">NSJ-64</strain>
    </source>
</reference>
<gene>
    <name evidence="2" type="ORF">H8705_06205</name>
</gene>
<dbReference type="EMBL" id="JACRTD010000004">
    <property type="protein sequence ID" value="MBC8585172.1"/>
    <property type="molecule type" value="Genomic_DNA"/>
</dbReference>
<keyword evidence="3" id="KW-1185">Reference proteome</keyword>
<evidence type="ECO:0000313" key="2">
    <source>
        <dbReference type="EMBL" id="MBC8585172.1"/>
    </source>
</evidence>
<proteinExistence type="inferred from homology"/>
<dbReference type="InterPro" id="IPR011060">
    <property type="entry name" value="RibuloseP-bd_barrel"/>
</dbReference>
<dbReference type="Proteomes" id="UP000623678">
    <property type="component" value="Unassembled WGS sequence"/>
</dbReference>
<comment type="caution">
    <text evidence="2">The sequence shown here is derived from an EMBL/GenBank/DDBJ whole genome shotgun (WGS) entry which is preliminary data.</text>
</comment>
<dbReference type="AlphaFoldDB" id="A0A926ER85"/>
<dbReference type="Pfam" id="PF03437">
    <property type="entry name" value="BtpA"/>
    <property type="match status" value="1"/>
</dbReference>
<name>A0A926ER85_9FIRM</name>
<dbReference type="SUPFAM" id="SSF51366">
    <property type="entry name" value="Ribulose-phoshate binding barrel"/>
    <property type="match status" value="1"/>
</dbReference>
<dbReference type="RefSeq" id="WP_262394961.1">
    <property type="nucleotide sequence ID" value="NZ_JACRTD010000004.1"/>
</dbReference>
<dbReference type="PANTHER" id="PTHR21381:SF3">
    <property type="entry name" value="SGC REGION PROTEIN SGCQ-RELATED"/>
    <property type="match status" value="1"/>
</dbReference>
<organism evidence="2 3">
    <name type="scientific">Youxingia wuxianensis</name>
    <dbReference type="NCBI Taxonomy" id="2763678"/>
    <lineage>
        <taxon>Bacteria</taxon>
        <taxon>Bacillati</taxon>
        <taxon>Bacillota</taxon>
        <taxon>Clostridia</taxon>
        <taxon>Eubacteriales</taxon>
        <taxon>Oscillospiraceae</taxon>
        <taxon>Youxingia</taxon>
    </lineage>
</organism>
<protein>
    <submittedName>
        <fullName evidence="2">BtpA/SgcQ family protein</fullName>
    </submittedName>
</protein>
<accession>A0A926ER85</accession>
<sequence>MSWRKEMFGVNKPIIALLHLGALPSDPKFKRGTPIKQVIDEARKDLHALQDGGVDGVLFSNEFSMPYQSNVEMVVPITMGRIIGELRSEIKVPFGVECEADPMATIDLAAAVEANFTRGTYTGGYVGDGGIVDTDIATLLRRKWSLGLDNLRMLYFLNNESDEYLVPANLPAQAQAIIFNCEPDAFCISGANAGIEANSDWITQVRDAIDRQVPVFANTGCRAENIKEKLAISDGACVGTAFKIEGKFKNHVDPARVKEFMEKVREYRAENKDA</sequence>
<comment type="similarity">
    <text evidence="1">Belongs to the BtpA family.</text>
</comment>
<dbReference type="InterPro" id="IPR005137">
    <property type="entry name" value="BtpA"/>
</dbReference>